<keyword evidence="1" id="KW-0479">Metal-binding</keyword>
<dbReference type="EMBL" id="GECZ01008526">
    <property type="protein sequence ID" value="JAS61243.1"/>
    <property type="molecule type" value="Transcribed_RNA"/>
</dbReference>
<evidence type="ECO:0000256" key="4">
    <source>
        <dbReference type="PROSITE-ProRule" id="PRU00322"/>
    </source>
</evidence>
<feature type="non-terminal residue" evidence="6">
    <location>
        <position position="151"/>
    </location>
</feature>
<evidence type="ECO:0000259" key="5">
    <source>
        <dbReference type="PROSITE" id="PS50199"/>
    </source>
</evidence>
<dbReference type="InterPro" id="IPR036443">
    <property type="entry name" value="Znf_RanBP2_sf"/>
</dbReference>
<protein>
    <recommendedName>
        <fullName evidence="5">RanBP2-type domain-containing protein</fullName>
    </recommendedName>
</protein>
<sequence>QPIKEAPQERLSVFKSFNFGAAANSTPIANLFQPPSSTPVKTVEPIVQSLKDFMPPKDNWECGSCYLSNKKENAVCVACGAAINKPVSDAGKENKQPAVQFGAKTNLFNFGSFSTAKQPLQSPFSFGAAKNLFGVQKPDDSNDCEIVSVVE</sequence>
<accession>A0A1B6GFZ2</accession>
<dbReference type="PROSITE" id="PS50199">
    <property type="entry name" value="ZF_RANBP2_2"/>
    <property type="match status" value="1"/>
</dbReference>
<dbReference type="PROSITE" id="PS01358">
    <property type="entry name" value="ZF_RANBP2_1"/>
    <property type="match status" value="1"/>
</dbReference>
<dbReference type="Gene3D" id="4.10.1060.10">
    <property type="entry name" value="Zinc finger, RanBP2-type"/>
    <property type="match status" value="1"/>
</dbReference>
<evidence type="ECO:0000256" key="1">
    <source>
        <dbReference type="ARBA" id="ARBA00022723"/>
    </source>
</evidence>
<keyword evidence="2 4" id="KW-0863">Zinc-finger</keyword>
<keyword evidence="3" id="KW-0862">Zinc</keyword>
<dbReference type="InterPro" id="IPR001876">
    <property type="entry name" value="Znf_RanBP2"/>
</dbReference>
<gene>
    <name evidence="6" type="ORF">g.47808</name>
</gene>
<reference evidence="6" key="1">
    <citation type="submission" date="2015-11" db="EMBL/GenBank/DDBJ databases">
        <title>De novo transcriptome assembly of four potential Pierce s Disease insect vectors from Arizona vineyards.</title>
        <authorList>
            <person name="Tassone E.E."/>
        </authorList>
    </citation>
    <scope>NUCLEOTIDE SEQUENCE</scope>
</reference>
<dbReference type="AlphaFoldDB" id="A0A1B6GFZ2"/>
<dbReference type="SUPFAM" id="SSF90209">
    <property type="entry name" value="Ran binding protein zinc finger-like"/>
    <property type="match status" value="1"/>
</dbReference>
<organism evidence="6">
    <name type="scientific">Cuerna arida</name>
    <dbReference type="NCBI Taxonomy" id="1464854"/>
    <lineage>
        <taxon>Eukaryota</taxon>
        <taxon>Metazoa</taxon>
        <taxon>Ecdysozoa</taxon>
        <taxon>Arthropoda</taxon>
        <taxon>Hexapoda</taxon>
        <taxon>Insecta</taxon>
        <taxon>Pterygota</taxon>
        <taxon>Neoptera</taxon>
        <taxon>Paraneoptera</taxon>
        <taxon>Hemiptera</taxon>
        <taxon>Auchenorrhyncha</taxon>
        <taxon>Membracoidea</taxon>
        <taxon>Cicadellidae</taxon>
        <taxon>Cicadellinae</taxon>
        <taxon>Proconiini</taxon>
        <taxon>Cuerna</taxon>
    </lineage>
</organism>
<dbReference type="SMART" id="SM00547">
    <property type="entry name" value="ZnF_RBZ"/>
    <property type="match status" value="1"/>
</dbReference>
<evidence type="ECO:0000256" key="2">
    <source>
        <dbReference type="ARBA" id="ARBA00022771"/>
    </source>
</evidence>
<feature type="non-terminal residue" evidence="6">
    <location>
        <position position="1"/>
    </location>
</feature>
<feature type="domain" description="RanBP2-type" evidence="5">
    <location>
        <begin position="56"/>
        <end position="85"/>
    </location>
</feature>
<dbReference type="GO" id="GO:0008270">
    <property type="term" value="F:zinc ion binding"/>
    <property type="evidence" value="ECO:0007669"/>
    <property type="project" value="UniProtKB-KW"/>
</dbReference>
<evidence type="ECO:0000313" key="6">
    <source>
        <dbReference type="EMBL" id="JAS61243.1"/>
    </source>
</evidence>
<evidence type="ECO:0000256" key="3">
    <source>
        <dbReference type="ARBA" id="ARBA00022833"/>
    </source>
</evidence>
<proteinExistence type="predicted"/>
<name>A0A1B6GFZ2_9HEMI</name>